<dbReference type="Proteomes" id="UP000642938">
    <property type="component" value="Unassembled WGS sequence"/>
</dbReference>
<reference evidence="2" key="1">
    <citation type="journal article" date="2019" name="Int. J. Syst. Evol. Microbiol.">
        <title>The Global Catalogue of Microorganisms (GCM) 10K type strain sequencing project: providing services to taxonomists for standard genome sequencing and annotation.</title>
        <authorList>
            <consortium name="The Broad Institute Genomics Platform"/>
            <consortium name="The Broad Institute Genome Sequencing Center for Infectious Disease"/>
            <person name="Wu L."/>
            <person name="Ma J."/>
        </authorList>
    </citation>
    <scope>NUCLEOTIDE SEQUENCE [LARGE SCALE GENOMIC DNA]</scope>
    <source>
        <strain evidence="2">CGMCC 1.15287</strain>
    </source>
</reference>
<accession>A0ABQ1Y2U3</accession>
<gene>
    <name evidence="1" type="ORF">GCM10007422_29610</name>
</gene>
<evidence type="ECO:0000313" key="1">
    <source>
        <dbReference type="EMBL" id="GGH10772.1"/>
    </source>
</evidence>
<proteinExistence type="predicted"/>
<protein>
    <submittedName>
        <fullName evidence="1">Uncharacterized protein</fullName>
    </submittedName>
</protein>
<organism evidence="1 2">
    <name type="scientific">Pedobacter zeae</name>
    <dbReference type="NCBI Taxonomy" id="1737356"/>
    <lineage>
        <taxon>Bacteria</taxon>
        <taxon>Pseudomonadati</taxon>
        <taxon>Bacteroidota</taxon>
        <taxon>Sphingobacteriia</taxon>
        <taxon>Sphingobacteriales</taxon>
        <taxon>Sphingobacteriaceae</taxon>
        <taxon>Pedobacter</taxon>
    </lineage>
</organism>
<evidence type="ECO:0000313" key="2">
    <source>
        <dbReference type="Proteomes" id="UP000642938"/>
    </source>
</evidence>
<name>A0ABQ1Y2U3_9SPHI</name>
<keyword evidence="2" id="KW-1185">Reference proteome</keyword>
<sequence>MQSGFFSKGFAAICGCQARRSKLIQNYFRLIVVLKTHKVSGGTDLGDGNTALAYKFQNILKLLVLAPDEVYN</sequence>
<dbReference type="EMBL" id="BMHZ01000003">
    <property type="protein sequence ID" value="GGH10772.1"/>
    <property type="molecule type" value="Genomic_DNA"/>
</dbReference>
<comment type="caution">
    <text evidence="1">The sequence shown here is derived from an EMBL/GenBank/DDBJ whole genome shotgun (WGS) entry which is preliminary data.</text>
</comment>